<evidence type="ECO:0000313" key="4">
    <source>
        <dbReference type="Proteomes" id="UP001597295"/>
    </source>
</evidence>
<comment type="caution">
    <text evidence="3">The sequence shown here is derived from an EMBL/GenBank/DDBJ whole genome shotgun (WGS) entry which is preliminary data.</text>
</comment>
<protein>
    <submittedName>
        <fullName evidence="3">Bug family tripartite tricarboxylate transporter substrate binding protein</fullName>
    </submittedName>
</protein>
<feature type="chain" id="PRO_5047030661" evidence="2">
    <location>
        <begin position="21"/>
        <end position="324"/>
    </location>
</feature>
<dbReference type="Pfam" id="PF03401">
    <property type="entry name" value="TctC"/>
    <property type="match status" value="1"/>
</dbReference>
<organism evidence="3 4">
    <name type="scientific">Lacibacterium aquatile</name>
    <dbReference type="NCBI Taxonomy" id="1168082"/>
    <lineage>
        <taxon>Bacteria</taxon>
        <taxon>Pseudomonadati</taxon>
        <taxon>Pseudomonadota</taxon>
        <taxon>Alphaproteobacteria</taxon>
        <taxon>Rhodospirillales</taxon>
        <taxon>Rhodospirillaceae</taxon>
    </lineage>
</organism>
<dbReference type="InterPro" id="IPR005064">
    <property type="entry name" value="BUG"/>
</dbReference>
<evidence type="ECO:0000313" key="3">
    <source>
        <dbReference type="EMBL" id="MFD2262125.1"/>
    </source>
</evidence>
<proteinExistence type="inferred from homology"/>
<evidence type="ECO:0000256" key="2">
    <source>
        <dbReference type="SAM" id="SignalP"/>
    </source>
</evidence>
<gene>
    <name evidence="3" type="ORF">ACFSM5_04445</name>
</gene>
<keyword evidence="2" id="KW-0732">Signal</keyword>
<dbReference type="EMBL" id="JBHUIP010000003">
    <property type="protein sequence ID" value="MFD2262125.1"/>
    <property type="molecule type" value="Genomic_DNA"/>
</dbReference>
<keyword evidence="4" id="KW-1185">Reference proteome</keyword>
<dbReference type="Gene3D" id="3.40.190.10">
    <property type="entry name" value="Periplasmic binding protein-like II"/>
    <property type="match status" value="1"/>
</dbReference>
<name>A0ABW5DNK0_9PROT</name>
<dbReference type="PIRSF" id="PIRSF017082">
    <property type="entry name" value="YflP"/>
    <property type="match status" value="1"/>
</dbReference>
<dbReference type="InterPro" id="IPR042100">
    <property type="entry name" value="Bug_dom1"/>
</dbReference>
<accession>A0ABW5DNK0</accession>
<dbReference type="RefSeq" id="WP_379875038.1">
    <property type="nucleotide sequence ID" value="NZ_JBHUIP010000003.1"/>
</dbReference>
<dbReference type="SUPFAM" id="SSF53850">
    <property type="entry name" value="Periplasmic binding protein-like II"/>
    <property type="match status" value="1"/>
</dbReference>
<dbReference type="Proteomes" id="UP001597295">
    <property type="component" value="Unassembled WGS sequence"/>
</dbReference>
<evidence type="ECO:0000256" key="1">
    <source>
        <dbReference type="ARBA" id="ARBA00006987"/>
    </source>
</evidence>
<dbReference type="PANTHER" id="PTHR42928:SF5">
    <property type="entry name" value="BLR1237 PROTEIN"/>
    <property type="match status" value="1"/>
</dbReference>
<dbReference type="Gene3D" id="3.40.190.150">
    <property type="entry name" value="Bordetella uptake gene, domain 1"/>
    <property type="match status" value="1"/>
</dbReference>
<comment type="similarity">
    <text evidence="1">Belongs to the UPF0065 (bug) family.</text>
</comment>
<feature type="signal peptide" evidence="2">
    <location>
        <begin position="1"/>
        <end position="20"/>
    </location>
</feature>
<sequence>MKIKLIAGLFLALGPLVSPAAAQNFPSKAITVVVPYAAGGPTDTVARLTAQFMGANLGQQMVVENVAGAGGTLGAARVAKSDPDGHTLLIHHIGHAISPAMYRKLPFDAVKDFAPIGLITEAPMTFVARSDFPAQTLKDLIAYVKEHRSQVTFGHGGIGGAAHLCGMLFMQAVETQITVAAYRGTGPAMNDLLGGQIDFMCDQTTTTVSQIKAGRVKVYGATTASRIPALPEVPTLAEAGLPGFEISVWHGLYAPAGTPPAVIRQLSESLKKALAEPELAARFNDLGTDPVPAAKGEPKPLADMLAAEIKKWSPIVRAAGAYAD</sequence>
<reference evidence="4" key="1">
    <citation type="journal article" date="2019" name="Int. J. Syst. Evol. Microbiol.">
        <title>The Global Catalogue of Microorganisms (GCM) 10K type strain sequencing project: providing services to taxonomists for standard genome sequencing and annotation.</title>
        <authorList>
            <consortium name="The Broad Institute Genomics Platform"/>
            <consortium name="The Broad Institute Genome Sequencing Center for Infectious Disease"/>
            <person name="Wu L."/>
            <person name="Ma J."/>
        </authorList>
    </citation>
    <scope>NUCLEOTIDE SEQUENCE [LARGE SCALE GENOMIC DNA]</scope>
    <source>
        <strain evidence="4">CGMCC 1.19062</strain>
    </source>
</reference>
<dbReference type="PANTHER" id="PTHR42928">
    <property type="entry name" value="TRICARBOXYLATE-BINDING PROTEIN"/>
    <property type="match status" value="1"/>
</dbReference>